<gene>
    <name evidence="8" type="ORF">cyc_02203</name>
</gene>
<dbReference type="SMART" id="SM00240">
    <property type="entry name" value="FHA"/>
    <property type="match status" value="1"/>
</dbReference>
<keyword evidence="3" id="KW-0862">Zinc</keyword>
<evidence type="ECO:0000256" key="2">
    <source>
        <dbReference type="ARBA" id="ARBA00022771"/>
    </source>
</evidence>
<dbReference type="InterPro" id="IPR013083">
    <property type="entry name" value="Znf_RING/FYVE/PHD"/>
</dbReference>
<comment type="caution">
    <text evidence="8">The sequence shown here is derived from an EMBL/GenBank/DDBJ whole genome shotgun (WGS) entry which is preliminary data.</text>
</comment>
<dbReference type="InterPro" id="IPR008984">
    <property type="entry name" value="SMAD_FHA_dom_sf"/>
</dbReference>
<dbReference type="GO" id="GO:0008270">
    <property type="term" value="F:zinc ion binding"/>
    <property type="evidence" value="ECO:0007669"/>
    <property type="project" value="UniProtKB-KW"/>
</dbReference>
<dbReference type="Pfam" id="PF12906">
    <property type="entry name" value="RINGv"/>
    <property type="match status" value="1"/>
</dbReference>
<dbReference type="CDD" id="cd16495">
    <property type="entry name" value="RING_CH-C4HC3_MARCH"/>
    <property type="match status" value="1"/>
</dbReference>
<reference evidence="8 9" key="1">
    <citation type="journal article" date="2016" name="BMC Genomics">
        <title>Comparative genomics reveals Cyclospora cayetanensis possesses coccidia-like metabolism and invasion components but unique surface antigens.</title>
        <authorList>
            <person name="Liu S."/>
            <person name="Wang L."/>
            <person name="Zheng H."/>
            <person name="Xu Z."/>
            <person name="Roellig D.M."/>
            <person name="Li N."/>
            <person name="Frace M.A."/>
            <person name="Tang K."/>
            <person name="Arrowood M.J."/>
            <person name="Moss D.M."/>
            <person name="Zhang L."/>
            <person name="Feng Y."/>
            <person name="Xiao L."/>
        </authorList>
    </citation>
    <scope>NUCLEOTIDE SEQUENCE [LARGE SCALE GENOMIC DNA]</scope>
    <source>
        <strain evidence="8 9">CHN_HEN01</strain>
    </source>
</reference>
<dbReference type="AlphaFoldDB" id="A0A1D3D3K0"/>
<dbReference type="Gene3D" id="2.60.200.20">
    <property type="match status" value="1"/>
</dbReference>
<evidence type="ECO:0000256" key="4">
    <source>
        <dbReference type="SAM" id="MobiDB-lite"/>
    </source>
</evidence>
<dbReference type="Pfam" id="PF00498">
    <property type="entry name" value="FHA"/>
    <property type="match status" value="1"/>
</dbReference>
<keyword evidence="5" id="KW-1133">Transmembrane helix</keyword>
<keyword evidence="1" id="KW-0479">Metal-binding</keyword>
<evidence type="ECO:0000259" key="7">
    <source>
        <dbReference type="PROSITE" id="PS51292"/>
    </source>
</evidence>
<dbReference type="PANTHER" id="PTHR46210">
    <property type="entry name" value="FHA DOMAIN-CONTAINING PROTEIN"/>
    <property type="match status" value="1"/>
</dbReference>
<feature type="region of interest" description="Disordered" evidence="4">
    <location>
        <begin position="425"/>
        <end position="455"/>
    </location>
</feature>
<proteinExistence type="predicted"/>
<dbReference type="Proteomes" id="UP000095192">
    <property type="component" value="Unassembled WGS sequence"/>
</dbReference>
<keyword evidence="9" id="KW-1185">Reference proteome</keyword>
<dbReference type="PROSITE" id="PS50006">
    <property type="entry name" value="FHA_DOMAIN"/>
    <property type="match status" value="1"/>
</dbReference>
<dbReference type="SUPFAM" id="SSF49879">
    <property type="entry name" value="SMAD/FHA domain"/>
    <property type="match status" value="1"/>
</dbReference>
<dbReference type="Gene3D" id="3.80.10.10">
    <property type="entry name" value="Ribonuclease Inhibitor"/>
    <property type="match status" value="1"/>
</dbReference>
<feature type="domain" description="FHA" evidence="6">
    <location>
        <begin position="257"/>
        <end position="306"/>
    </location>
</feature>
<dbReference type="SMART" id="SM00368">
    <property type="entry name" value="LRR_RI"/>
    <property type="match status" value="2"/>
</dbReference>
<keyword evidence="5" id="KW-0472">Membrane</keyword>
<dbReference type="InParanoid" id="A0A1D3D3K0"/>
<dbReference type="InterPro" id="IPR011016">
    <property type="entry name" value="Znf_RING-CH"/>
</dbReference>
<dbReference type="InterPro" id="IPR032675">
    <property type="entry name" value="LRR_dom_sf"/>
</dbReference>
<dbReference type="Gene3D" id="3.30.40.10">
    <property type="entry name" value="Zinc/RING finger domain, C3HC4 (zinc finger)"/>
    <property type="match status" value="1"/>
</dbReference>
<dbReference type="VEuPathDB" id="ToxoDB:cyc_02203"/>
<dbReference type="VEuPathDB" id="ToxoDB:LOC34619087"/>
<dbReference type="EMBL" id="JROU02000891">
    <property type="protein sequence ID" value="OEH78022.1"/>
    <property type="molecule type" value="Genomic_DNA"/>
</dbReference>
<dbReference type="InterPro" id="IPR000253">
    <property type="entry name" value="FHA_dom"/>
</dbReference>
<dbReference type="PROSITE" id="PS51292">
    <property type="entry name" value="ZF_RING_CH"/>
    <property type="match status" value="1"/>
</dbReference>
<dbReference type="SUPFAM" id="SSF52047">
    <property type="entry name" value="RNI-like"/>
    <property type="match status" value="1"/>
</dbReference>
<sequence length="826" mass="89771">MVVPADRSVAGISPGACTPQKLWAIVREQNNNRHVLQENDVIKLGRYKLRVKQLVTHSSKREDEGTHPTEIPDLRLDDGEPPMSFIASNVDRRITSPLAFTLSFCLYLSVFCSDMQCRICLLEGNQEGDPLISPCDCKGSIRFVHLECLRHWITGRLNFHEQQQKPIFVRQLLCELCKIPYPTAINYNNKRLQVVTVPKTEPPFLVLENMVGSHQKGVHVISMSAKKDLKLVRVPAAEGVWGWLWMMCVFCLILRPPRMGRGHESDVRIPDVSISRYHATIRFVDGAFQLEDHNSKFGTLVSLRKAFAVGDSVAALQVGRSVVKLSVDCSAANEEAVVEISDVPASTHFLQGMHKITISLLMPLRKQLRELLLQHCRLDCCDALVLANCLREMEVLEVLDLSNNEIKDGGAAMLLAAVHHGSWPVMQQQQQQQQHSEWQQQHSEWQRAKKRDSNGEDVLKTDALQQEEAQETDVLPEEAGERCRTAVYRHLRRVDLGGNDLSGTDMLVPILAAFVADAASSDTRLHYIGLQSNDLGLTIFSALAAAAAIYTQQRNRTLTAAAAAALADAAARDAEAARAAVAAAAAAAVSADRQPLLGAAAVATASRGSGEACTATVNTVAADAEAGCRRQQQLRHSLSSSNATTCCLSCRDSASPPVCCCLLVDQQQQALRLPKGVAAIARIAAMAAAKLPTAAAAAVALYFTMVAWILQQRPLRSDARGAERHLMKLSHFLVAALSCCCSLLLLHFLVVALSCCSTFLLLLSLVAALPACCSLLLLLSLVAALPCCCSLLSLLSLVAALSCCYFPLLLLSLVAANGVDCCVFSL</sequence>
<protein>
    <submittedName>
        <fullName evidence="8">FHA domain-containing protein</fullName>
    </submittedName>
</protein>
<keyword evidence="5" id="KW-0812">Transmembrane</keyword>
<dbReference type="CDD" id="cd00060">
    <property type="entry name" value="FHA"/>
    <property type="match status" value="1"/>
</dbReference>
<name>A0A1D3D3K0_9EIME</name>
<organism evidence="8 9">
    <name type="scientific">Cyclospora cayetanensis</name>
    <dbReference type="NCBI Taxonomy" id="88456"/>
    <lineage>
        <taxon>Eukaryota</taxon>
        <taxon>Sar</taxon>
        <taxon>Alveolata</taxon>
        <taxon>Apicomplexa</taxon>
        <taxon>Conoidasida</taxon>
        <taxon>Coccidia</taxon>
        <taxon>Eucoccidiorida</taxon>
        <taxon>Eimeriorina</taxon>
        <taxon>Eimeriidae</taxon>
        <taxon>Cyclospora</taxon>
    </lineage>
</organism>
<keyword evidence="2" id="KW-0863">Zinc-finger</keyword>
<evidence type="ECO:0000256" key="5">
    <source>
        <dbReference type="SAM" id="Phobius"/>
    </source>
</evidence>
<feature type="domain" description="RING-CH-type" evidence="7">
    <location>
        <begin position="109"/>
        <end position="184"/>
    </location>
</feature>
<feature type="transmembrane region" description="Helical" evidence="5">
    <location>
        <begin position="759"/>
        <end position="784"/>
    </location>
</feature>
<evidence type="ECO:0000313" key="8">
    <source>
        <dbReference type="EMBL" id="OEH78022.1"/>
    </source>
</evidence>
<evidence type="ECO:0000313" key="9">
    <source>
        <dbReference type="Proteomes" id="UP000095192"/>
    </source>
</evidence>
<accession>A0A1D3D3K0</accession>
<feature type="transmembrane region" description="Helical" evidence="5">
    <location>
        <begin position="791"/>
        <end position="816"/>
    </location>
</feature>
<evidence type="ECO:0000259" key="6">
    <source>
        <dbReference type="PROSITE" id="PS50006"/>
    </source>
</evidence>
<feature type="compositionally biased region" description="Low complexity" evidence="4">
    <location>
        <begin position="427"/>
        <end position="443"/>
    </location>
</feature>
<dbReference type="SMART" id="SM00744">
    <property type="entry name" value="RINGv"/>
    <property type="match status" value="1"/>
</dbReference>
<feature type="compositionally biased region" description="Basic and acidic residues" evidence="4">
    <location>
        <begin position="444"/>
        <end position="455"/>
    </location>
</feature>
<dbReference type="PANTHER" id="PTHR46210:SF1">
    <property type="entry name" value="FHA DOMAIN-CONTAINING PROTEIN"/>
    <property type="match status" value="1"/>
</dbReference>
<evidence type="ECO:0000256" key="1">
    <source>
        <dbReference type="ARBA" id="ARBA00022723"/>
    </source>
</evidence>
<feature type="transmembrane region" description="Helical" evidence="5">
    <location>
        <begin position="731"/>
        <end position="753"/>
    </location>
</feature>
<dbReference type="SUPFAM" id="SSF57850">
    <property type="entry name" value="RING/U-box"/>
    <property type="match status" value="1"/>
</dbReference>
<feature type="transmembrane region" description="Helical" evidence="5">
    <location>
        <begin position="691"/>
        <end position="710"/>
    </location>
</feature>
<evidence type="ECO:0000256" key="3">
    <source>
        <dbReference type="ARBA" id="ARBA00022833"/>
    </source>
</evidence>